<evidence type="ECO:0000313" key="3">
    <source>
        <dbReference type="Proteomes" id="UP000006320"/>
    </source>
</evidence>
<accession>A0AAV3V397</accession>
<dbReference type="SMART" id="SM00235">
    <property type="entry name" value="ZnMc"/>
    <property type="match status" value="1"/>
</dbReference>
<dbReference type="Proteomes" id="UP000006320">
    <property type="component" value="Unassembled WGS sequence"/>
</dbReference>
<feature type="domain" description="Peptidase metallopeptidase" evidence="1">
    <location>
        <begin position="85"/>
        <end position="235"/>
    </location>
</feature>
<dbReference type="SUPFAM" id="SSF55486">
    <property type="entry name" value="Metalloproteases ('zincins'), catalytic domain"/>
    <property type="match status" value="1"/>
</dbReference>
<dbReference type="GO" id="GO:0004222">
    <property type="term" value="F:metalloendopeptidase activity"/>
    <property type="evidence" value="ECO:0007669"/>
    <property type="project" value="InterPro"/>
</dbReference>
<sequence>MYSSALAKFRYTRLNLRRDSTFYSRNYALPSVILLVRYLGCLPQKDLNMKTCEHVTPSICSLPLVEPRKLAANIDRNRESLVRYIEKKWVNHTSLHFYFMQDQPQLKGAENQLQAVRDAFKEWKALGIGLDFIEVARASEAEFRIGFTPGSSWSYVGRDCIDLVPNPQEQTMNFGWDLTTPYGRDTALHEIGHALGFPHEHQNHKAGIVWDEDAVYANFAAYPNYWDQATTYHNIIRKISPQDATGSPWDKDSIMHYQFDAGLILSPTEFQNAPLIPAPGLSDMDIQEALKFYPNNSASQWPQLTPFLSHKLDIMPSEQLDFIIEPDISRTYNIQTFGSLDTVIVLFEDDNAEPIYLAGDDDSGTDYNAKISLRLINGRRYYLRLRLYSAGASGEGGIMLW</sequence>
<dbReference type="AlphaFoldDB" id="A0AAV3V397"/>
<dbReference type="InterPro" id="IPR001506">
    <property type="entry name" value="Peptidase_M12A"/>
</dbReference>
<protein>
    <submittedName>
        <fullName evidence="2">Peptidase M10A and M12B matrixin and adamalysin</fullName>
    </submittedName>
</protein>
<name>A0AAV3V397_9ALTE</name>
<proteinExistence type="predicted"/>
<dbReference type="GO" id="GO:0008270">
    <property type="term" value="F:zinc ion binding"/>
    <property type="evidence" value="ECO:0007669"/>
    <property type="project" value="InterPro"/>
</dbReference>
<reference evidence="2 3" key="1">
    <citation type="journal article" date="2017" name="Antonie Van Leeuwenhoek">
        <title>Rhizobium rhizosphaerae sp. nov., a novel species isolated from rice rhizosphere.</title>
        <authorList>
            <person name="Zhao J.J."/>
            <person name="Zhang J."/>
            <person name="Zhang R.J."/>
            <person name="Zhang C.W."/>
            <person name="Yin H.Q."/>
            <person name="Zhang X.X."/>
        </authorList>
    </citation>
    <scope>NUCLEOTIDE SEQUENCE [LARGE SCALE GENOMIC DNA]</scope>
    <source>
        <strain evidence="2 3">S18K6</strain>
    </source>
</reference>
<dbReference type="Pfam" id="PF01400">
    <property type="entry name" value="Astacin"/>
    <property type="match status" value="1"/>
</dbReference>
<dbReference type="PANTHER" id="PTHR10127">
    <property type="entry name" value="DISCOIDIN, CUB, EGF, LAMININ , AND ZINC METALLOPROTEASE DOMAIN CONTAINING"/>
    <property type="match status" value="1"/>
</dbReference>
<dbReference type="Gene3D" id="3.40.390.10">
    <property type="entry name" value="Collagenase (Catalytic Domain)"/>
    <property type="match status" value="1"/>
</dbReference>
<comment type="caution">
    <text evidence="2">The sequence shown here is derived from an EMBL/GenBank/DDBJ whole genome shotgun (WGS) entry which is preliminary data.</text>
</comment>
<dbReference type="EMBL" id="BAEM01000043">
    <property type="protein sequence ID" value="GAC11476.1"/>
    <property type="molecule type" value="Genomic_DNA"/>
</dbReference>
<dbReference type="InterPro" id="IPR024079">
    <property type="entry name" value="MetalloPept_cat_dom_sf"/>
</dbReference>
<evidence type="ECO:0000259" key="1">
    <source>
        <dbReference type="SMART" id="SM00235"/>
    </source>
</evidence>
<dbReference type="PANTHER" id="PTHR10127:SF850">
    <property type="entry name" value="METALLOENDOPEPTIDASE"/>
    <property type="match status" value="1"/>
</dbReference>
<dbReference type="InterPro" id="IPR006026">
    <property type="entry name" value="Peptidase_Metallo"/>
</dbReference>
<evidence type="ECO:0000313" key="2">
    <source>
        <dbReference type="EMBL" id="GAC11476.1"/>
    </source>
</evidence>
<organism evidence="2 3">
    <name type="scientific">Paraglaciecola chathamensis S18K6</name>
    <dbReference type="NCBI Taxonomy" id="1127672"/>
    <lineage>
        <taxon>Bacteria</taxon>
        <taxon>Pseudomonadati</taxon>
        <taxon>Pseudomonadota</taxon>
        <taxon>Gammaproteobacteria</taxon>
        <taxon>Alteromonadales</taxon>
        <taxon>Alteromonadaceae</taxon>
        <taxon>Paraglaciecola</taxon>
    </lineage>
</organism>
<dbReference type="GO" id="GO:0006508">
    <property type="term" value="P:proteolysis"/>
    <property type="evidence" value="ECO:0007669"/>
    <property type="project" value="InterPro"/>
</dbReference>
<gene>
    <name evidence="2" type="ORF">GCHA_3546</name>
</gene>